<feature type="transmembrane region" description="Helical" evidence="8">
    <location>
        <begin position="82"/>
        <end position="107"/>
    </location>
</feature>
<feature type="transmembrane region" description="Helical" evidence="8">
    <location>
        <begin position="127"/>
        <end position="144"/>
    </location>
</feature>
<keyword evidence="5 8" id="KW-1133">Transmembrane helix</keyword>
<evidence type="ECO:0000256" key="3">
    <source>
        <dbReference type="ARBA" id="ARBA00022475"/>
    </source>
</evidence>
<dbReference type="Proteomes" id="UP000543598">
    <property type="component" value="Unassembled WGS sequence"/>
</dbReference>
<feature type="region of interest" description="Disordered" evidence="7">
    <location>
        <begin position="334"/>
        <end position="362"/>
    </location>
</feature>
<proteinExistence type="inferred from homology"/>
<organism evidence="10 11">
    <name type="scientific">Microbacterium ulmi</name>
    <dbReference type="NCBI Taxonomy" id="179095"/>
    <lineage>
        <taxon>Bacteria</taxon>
        <taxon>Bacillati</taxon>
        <taxon>Actinomycetota</taxon>
        <taxon>Actinomycetes</taxon>
        <taxon>Micrococcales</taxon>
        <taxon>Microbacteriaceae</taxon>
        <taxon>Microbacterium</taxon>
    </lineage>
</organism>
<dbReference type="PANTHER" id="PTHR40074">
    <property type="entry name" value="O-ACETYLTRANSFERASE WECH"/>
    <property type="match status" value="1"/>
</dbReference>
<accession>A0A7Y2LYP6</accession>
<feature type="domain" description="Acyltransferase 3" evidence="9">
    <location>
        <begin position="12"/>
        <end position="311"/>
    </location>
</feature>
<dbReference type="InterPro" id="IPR002656">
    <property type="entry name" value="Acyl_transf_3_dom"/>
</dbReference>
<evidence type="ECO:0000256" key="7">
    <source>
        <dbReference type="SAM" id="MobiDB-lite"/>
    </source>
</evidence>
<dbReference type="PANTHER" id="PTHR40074:SF2">
    <property type="entry name" value="O-ACETYLTRANSFERASE WECH"/>
    <property type="match status" value="1"/>
</dbReference>
<dbReference type="Pfam" id="PF01757">
    <property type="entry name" value="Acyl_transf_3"/>
    <property type="match status" value="1"/>
</dbReference>
<dbReference type="EMBL" id="JABEMB010000004">
    <property type="protein sequence ID" value="NNH03291.1"/>
    <property type="molecule type" value="Genomic_DNA"/>
</dbReference>
<evidence type="ECO:0000313" key="11">
    <source>
        <dbReference type="Proteomes" id="UP000543598"/>
    </source>
</evidence>
<dbReference type="GO" id="GO:0009246">
    <property type="term" value="P:enterobacterial common antigen biosynthetic process"/>
    <property type="evidence" value="ECO:0007669"/>
    <property type="project" value="TreeGrafter"/>
</dbReference>
<comment type="caution">
    <text evidence="10">The sequence shown here is derived from an EMBL/GenBank/DDBJ whole genome shotgun (WGS) entry which is preliminary data.</text>
</comment>
<sequence length="362" mass="40616">MGTSSVGKPREAWVDAAKGIAIILVVFLHATFDDFSAIPDWKWLGYFSTLETFRMPLFFFTAGIFSSRALAKTLPRLIDDRLFRLIWLYLLWSTIGVFAAQLFPFVAETGAPGWWPLPLMIIQPNPATWFIYALIVYFLVAWCIRRLPVWLQLTGAAVLSLLFHAEVIWFGSSEWTKVGEYFFFFLLAVFLGPRLVAIVPRIRMPTLFIAPAVYAVLTLAARRFGWEGTLPMWFTLSSLSILAGCSAAILLTHVPGFGWLVKLGSRTLPVYLQHFYVLALAYYLLSLIPVFPSVLVPFVIPALTAIAIPTSLLSYRLIGRVPGLFDRPAWLHLPRPAQGTPPSASEPQQSQEPQQEVGEPQP</sequence>
<evidence type="ECO:0000313" key="10">
    <source>
        <dbReference type="EMBL" id="NNH03291.1"/>
    </source>
</evidence>
<feature type="transmembrane region" description="Helical" evidence="8">
    <location>
        <begin position="275"/>
        <end position="292"/>
    </location>
</feature>
<dbReference type="AlphaFoldDB" id="A0A7Y2LYP6"/>
<keyword evidence="10" id="KW-0012">Acyltransferase</keyword>
<comment type="subcellular location">
    <subcellularLocation>
        <location evidence="1">Cell membrane</location>
        <topology evidence="1">Multi-pass membrane protein</topology>
    </subcellularLocation>
</comment>
<keyword evidence="3" id="KW-1003">Cell membrane</keyword>
<comment type="similarity">
    <text evidence="2">Belongs to the acyltransferase 3 family.</text>
</comment>
<evidence type="ECO:0000259" key="9">
    <source>
        <dbReference type="Pfam" id="PF01757"/>
    </source>
</evidence>
<dbReference type="RefSeq" id="WP_167037624.1">
    <property type="nucleotide sequence ID" value="NZ_JABEMB010000004.1"/>
</dbReference>
<gene>
    <name evidence="10" type="ORF">HLA99_05445</name>
</gene>
<evidence type="ECO:0000256" key="1">
    <source>
        <dbReference type="ARBA" id="ARBA00004651"/>
    </source>
</evidence>
<evidence type="ECO:0000256" key="8">
    <source>
        <dbReference type="SAM" id="Phobius"/>
    </source>
</evidence>
<feature type="transmembrane region" description="Helical" evidence="8">
    <location>
        <begin position="149"/>
        <end position="169"/>
    </location>
</feature>
<keyword evidence="4 8" id="KW-0812">Transmembrane</keyword>
<feature type="transmembrane region" description="Helical" evidence="8">
    <location>
        <begin position="12"/>
        <end position="32"/>
    </location>
</feature>
<feature type="transmembrane region" description="Helical" evidence="8">
    <location>
        <begin position="181"/>
        <end position="199"/>
    </location>
</feature>
<dbReference type="GO" id="GO:0005886">
    <property type="term" value="C:plasma membrane"/>
    <property type="evidence" value="ECO:0007669"/>
    <property type="project" value="UniProtKB-SubCell"/>
</dbReference>
<dbReference type="GO" id="GO:0016413">
    <property type="term" value="F:O-acetyltransferase activity"/>
    <property type="evidence" value="ECO:0007669"/>
    <property type="project" value="TreeGrafter"/>
</dbReference>
<evidence type="ECO:0000256" key="4">
    <source>
        <dbReference type="ARBA" id="ARBA00022692"/>
    </source>
</evidence>
<keyword evidence="11" id="KW-1185">Reference proteome</keyword>
<feature type="transmembrane region" description="Helical" evidence="8">
    <location>
        <begin position="206"/>
        <end position="226"/>
    </location>
</feature>
<evidence type="ECO:0000256" key="6">
    <source>
        <dbReference type="ARBA" id="ARBA00023136"/>
    </source>
</evidence>
<keyword evidence="6 8" id="KW-0472">Membrane</keyword>
<feature type="transmembrane region" description="Helical" evidence="8">
    <location>
        <begin position="298"/>
        <end position="318"/>
    </location>
</feature>
<evidence type="ECO:0000256" key="5">
    <source>
        <dbReference type="ARBA" id="ARBA00022989"/>
    </source>
</evidence>
<feature type="compositionally biased region" description="Low complexity" evidence="7">
    <location>
        <begin position="341"/>
        <end position="362"/>
    </location>
</feature>
<feature type="transmembrane region" description="Helical" evidence="8">
    <location>
        <begin position="232"/>
        <end position="254"/>
    </location>
</feature>
<evidence type="ECO:0000256" key="2">
    <source>
        <dbReference type="ARBA" id="ARBA00007400"/>
    </source>
</evidence>
<protein>
    <submittedName>
        <fullName evidence="10">Acyltransferase family protein</fullName>
    </submittedName>
</protein>
<keyword evidence="10" id="KW-0808">Transferase</keyword>
<name>A0A7Y2LYP6_9MICO</name>
<reference evidence="10 11" key="1">
    <citation type="submission" date="2020-05" db="EMBL/GenBank/DDBJ databases">
        <title>MicrobeNet Type strains.</title>
        <authorList>
            <person name="Nicholson A.C."/>
        </authorList>
    </citation>
    <scope>NUCLEOTIDE SEQUENCE [LARGE SCALE GENOMIC DNA]</scope>
    <source>
        <strain evidence="10 11">JCM 14282</strain>
    </source>
</reference>
<feature type="transmembrane region" description="Helical" evidence="8">
    <location>
        <begin position="52"/>
        <end position="70"/>
    </location>
</feature>